<evidence type="ECO:0000313" key="2">
    <source>
        <dbReference type="Proteomes" id="UP001372834"/>
    </source>
</evidence>
<accession>A0AAN8SBJ7</accession>
<proteinExistence type="predicted"/>
<dbReference type="Proteomes" id="UP001372834">
    <property type="component" value="Unassembled WGS sequence"/>
</dbReference>
<protein>
    <submittedName>
        <fullName evidence="1">Uncharacterized protein</fullName>
    </submittedName>
</protein>
<comment type="caution">
    <text evidence="1">The sequence shown here is derived from an EMBL/GenBank/DDBJ whole genome shotgun (WGS) entry which is preliminary data.</text>
</comment>
<feature type="non-terminal residue" evidence="1">
    <location>
        <position position="1"/>
    </location>
</feature>
<dbReference type="AlphaFoldDB" id="A0AAN8SBJ7"/>
<evidence type="ECO:0000313" key="1">
    <source>
        <dbReference type="EMBL" id="KAK6643603.1"/>
    </source>
</evidence>
<reference evidence="1 2" key="1">
    <citation type="submission" date="2023-10" db="EMBL/GenBank/DDBJ databases">
        <title>Genomes of two closely related lineages of the louse Polyplax serrata with different host specificities.</title>
        <authorList>
            <person name="Martinu J."/>
            <person name="Tarabai H."/>
            <person name="Stefka J."/>
            <person name="Hypsa V."/>
        </authorList>
    </citation>
    <scope>NUCLEOTIDE SEQUENCE [LARGE SCALE GENOMIC DNA]</scope>
    <source>
        <strain evidence="1">HR10_N</strain>
    </source>
</reference>
<gene>
    <name evidence="1" type="ORF">RUM43_005113</name>
</gene>
<dbReference type="EMBL" id="JAWJWE010000002">
    <property type="protein sequence ID" value="KAK6643603.1"/>
    <property type="molecule type" value="Genomic_DNA"/>
</dbReference>
<sequence>YEEDLGVLAETLFLTEIYEPGYYNERHREKSERGSGKGCILKCPFLLDNLLRRVTVFFDDGVTDGKLYNSQ</sequence>
<name>A0AAN8SBJ7_POLSC</name>
<organism evidence="1 2">
    <name type="scientific">Polyplax serrata</name>
    <name type="common">Common mouse louse</name>
    <dbReference type="NCBI Taxonomy" id="468196"/>
    <lineage>
        <taxon>Eukaryota</taxon>
        <taxon>Metazoa</taxon>
        <taxon>Ecdysozoa</taxon>
        <taxon>Arthropoda</taxon>
        <taxon>Hexapoda</taxon>
        <taxon>Insecta</taxon>
        <taxon>Pterygota</taxon>
        <taxon>Neoptera</taxon>
        <taxon>Paraneoptera</taxon>
        <taxon>Psocodea</taxon>
        <taxon>Troctomorpha</taxon>
        <taxon>Phthiraptera</taxon>
        <taxon>Anoplura</taxon>
        <taxon>Polyplacidae</taxon>
        <taxon>Polyplax</taxon>
    </lineage>
</organism>